<keyword evidence="3" id="KW-1185">Reference proteome</keyword>
<dbReference type="Pfam" id="PF13395">
    <property type="entry name" value="HNH_4"/>
    <property type="match status" value="1"/>
</dbReference>
<name>A0A9X2BX05_9PROT</name>
<dbReference type="InterPro" id="IPR052892">
    <property type="entry name" value="NA-targeting_endonuclease"/>
</dbReference>
<keyword evidence="2" id="KW-0378">Hydrolase</keyword>
<protein>
    <submittedName>
        <fullName evidence="2">HNH endonuclease</fullName>
    </submittedName>
</protein>
<organism evidence="2 3">
    <name type="scientific">Roseomonas acroporae</name>
    <dbReference type="NCBI Taxonomy" id="2937791"/>
    <lineage>
        <taxon>Bacteria</taxon>
        <taxon>Pseudomonadati</taxon>
        <taxon>Pseudomonadota</taxon>
        <taxon>Alphaproteobacteria</taxon>
        <taxon>Acetobacterales</taxon>
        <taxon>Roseomonadaceae</taxon>
        <taxon>Roseomonas</taxon>
    </lineage>
</organism>
<gene>
    <name evidence="2" type="ORF">M0638_28025</name>
</gene>
<dbReference type="AlphaFoldDB" id="A0A9X2BX05"/>
<dbReference type="Gene3D" id="1.10.30.50">
    <property type="match status" value="1"/>
</dbReference>
<dbReference type="GO" id="GO:0004519">
    <property type="term" value="F:endonuclease activity"/>
    <property type="evidence" value="ECO:0007669"/>
    <property type="project" value="UniProtKB-KW"/>
</dbReference>
<evidence type="ECO:0000313" key="2">
    <source>
        <dbReference type="EMBL" id="MCK8788202.1"/>
    </source>
</evidence>
<sequence length="114" mass="12962">MSRNRINAHQRRAQMARLKKWWAGECAYCGLPGDTLDHIIPCAYGGDNSLMNKVLACRACNEGKDRMTAEEYLGNSTYRLRRIRAWQVYVTGLYAEAEHQVAAKRRSAESEAPL</sequence>
<evidence type="ECO:0000313" key="3">
    <source>
        <dbReference type="Proteomes" id="UP001139516"/>
    </source>
</evidence>
<keyword evidence="2" id="KW-0540">Nuclease</keyword>
<dbReference type="SMART" id="SM00507">
    <property type="entry name" value="HNHc"/>
    <property type="match status" value="1"/>
</dbReference>
<comment type="caution">
    <text evidence="2">The sequence shown here is derived from an EMBL/GenBank/DDBJ whole genome shotgun (WGS) entry which is preliminary data.</text>
</comment>
<proteinExistence type="predicted"/>
<dbReference type="RefSeq" id="WP_248670243.1">
    <property type="nucleotide sequence ID" value="NZ_JALPRX010000212.1"/>
</dbReference>
<dbReference type="EMBL" id="JALPRX010000212">
    <property type="protein sequence ID" value="MCK8788202.1"/>
    <property type="molecule type" value="Genomic_DNA"/>
</dbReference>
<dbReference type="InterPro" id="IPR003615">
    <property type="entry name" value="HNH_nuc"/>
</dbReference>
<keyword evidence="2" id="KW-0255">Endonuclease</keyword>
<evidence type="ECO:0000259" key="1">
    <source>
        <dbReference type="SMART" id="SM00507"/>
    </source>
</evidence>
<dbReference type="Proteomes" id="UP001139516">
    <property type="component" value="Unassembled WGS sequence"/>
</dbReference>
<reference evidence="2" key="1">
    <citation type="submission" date="2022-04" db="EMBL/GenBank/DDBJ databases">
        <title>Roseomonas acroporae sp. nov., isolated from coral Acropora digitifera.</title>
        <authorList>
            <person name="Sun H."/>
        </authorList>
    </citation>
    <scope>NUCLEOTIDE SEQUENCE</scope>
    <source>
        <strain evidence="2">NAR14</strain>
    </source>
</reference>
<accession>A0A9X2BX05</accession>
<feature type="domain" description="HNH nuclease" evidence="1">
    <location>
        <begin position="15"/>
        <end position="62"/>
    </location>
</feature>
<dbReference type="PANTHER" id="PTHR33877:SF2">
    <property type="entry name" value="OS07G0170200 PROTEIN"/>
    <property type="match status" value="1"/>
</dbReference>
<dbReference type="PANTHER" id="PTHR33877">
    <property type="entry name" value="SLL1193 PROTEIN"/>
    <property type="match status" value="1"/>
</dbReference>